<accession>A0A8H5JJ36</accession>
<keyword evidence="1" id="KW-0175">Coiled coil</keyword>
<evidence type="ECO:0000256" key="2">
    <source>
        <dbReference type="SAM" id="MobiDB-lite"/>
    </source>
</evidence>
<comment type="caution">
    <text evidence="3">The sequence shown here is derived from an EMBL/GenBank/DDBJ whole genome shotgun (WGS) entry which is preliminary data.</text>
</comment>
<dbReference type="AlphaFoldDB" id="A0A8H5JJ36"/>
<proteinExistence type="predicted"/>
<dbReference type="EMBL" id="JAAOAM010000038">
    <property type="protein sequence ID" value="KAF5555138.1"/>
    <property type="molecule type" value="Genomic_DNA"/>
</dbReference>
<feature type="compositionally biased region" description="Basic and acidic residues" evidence="2">
    <location>
        <begin position="14"/>
        <end position="30"/>
    </location>
</feature>
<evidence type="ECO:0000256" key="1">
    <source>
        <dbReference type="SAM" id="Coils"/>
    </source>
</evidence>
<feature type="coiled-coil region" evidence="1">
    <location>
        <begin position="252"/>
        <end position="279"/>
    </location>
</feature>
<reference evidence="3 4" key="1">
    <citation type="submission" date="2020-05" db="EMBL/GenBank/DDBJ databases">
        <title>Identification and distribution of gene clusters putatively required for synthesis of sphingolipid metabolism inhibitors in phylogenetically diverse species of the filamentous fungus Fusarium.</title>
        <authorList>
            <person name="Kim H.-S."/>
            <person name="Busman M."/>
            <person name="Brown D.W."/>
            <person name="Divon H."/>
            <person name="Uhlig S."/>
            <person name="Proctor R.H."/>
        </authorList>
    </citation>
    <scope>NUCLEOTIDE SEQUENCE [LARGE SCALE GENOMIC DNA]</scope>
    <source>
        <strain evidence="3 4">NRRL 53147</strain>
    </source>
</reference>
<evidence type="ECO:0000313" key="4">
    <source>
        <dbReference type="Proteomes" id="UP000522262"/>
    </source>
</evidence>
<gene>
    <name evidence="3" type="ORF">FMEXI_1658</name>
</gene>
<feature type="region of interest" description="Disordered" evidence="2">
    <location>
        <begin position="1"/>
        <end position="42"/>
    </location>
</feature>
<protein>
    <submittedName>
        <fullName evidence="3">Uncharacterized protein</fullName>
    </submittedName>
</protein>
<feature type="region of interest" description="Disordered" evidence="2">
    <location>
        <begin position="190"/>
        <end position="212"/>
    </location>
</feature>
<keyword evidence="4" id="KW-1185">Reference proteome</keyword>
<evidence type="ECO:0000313" key="3">
    <source>
        <dbReference type="EMBL" id="KAF5555138.1"/>
    </source>
</evidence>
<name>A0A8H5JJ36_9HYPO</name>
<sequence length="299" mass="31662">MGDRSPLEYNVGKPLEELSERRRRSIEEHLGSITEAGTARTGSSLRTADIDLDRLSEHGRHILAARMNMTRNDWDKSEFSASTVAGGSVTHSHKASQVGFGNLRSSPQTQLAPAVPELATRVQRVPRNVGGGPLAGGFAPASKAPTATGAFVPAPKPPTATSAFAPATTTRVGGFASSFVPAPTAPTGISSFAATPRAPTATGNSTPGSKAPTVISATTTVVRDPSVNQGITTTLPSPKRVRDASQLGTGSLAQTEEQFRELIDEMAALQQNMSLNEQKQRWLFFNLQKQRKGNGEEYD</sequence>
<organism evidence="3 4">
    <name type="scientific">Fusarium mexicanum</name>
    <dbReference type="NCBI Taxonomy" id="751941"/>
    <lineage>
        <taxon>Eukaryota</taxon>
        <taxon>Fungi</taxon>
        <taxon>Dikarya</taxon>
        <taxon>Ascomycota</taxon>
        <taxon>Pezizomycotina</taxon>
        <taxon>Sordariomycetes</taxon>
        <taxon>Hypocreomycetidae</taxon>
        <taxon>Hypocreales</taxon>
        <taxon>Nectriaceae</taxon>
        <taxon>Fusarium</taxon>
        <taxon>Fusarium fujikuroi species complex</taxon>
    </lineage>
</organism>
<dbReference type="Proteomes" id="UP000522262">
    <property type="component" value="Unassembled WGS sequence"/>
</dbReference>